<dbReference type="SUPFAM" id="SSF53474">
    <property type="entry name" value="alpha/beta-Hydrolases"/>
    <property type="match status" value="1"/>
</dbReference>
<dbReference type="SUPFAM" id="SSF50475">
    <property type="entry name" value="FMN-binding split barrel"/>
    <property type="match status" value="1"/>
</dbReference>
<dbReference type="Proteomes" id="UP001180556">
    <property type="component" value="Unassembled WGS sequence"/>
</dbReference>
<evidence type="ECO:0000256" key="1">
    <source>
        <dbReference type="ARBA" id="ARBA00023002"/>
    </source>
</evidence>
<reference evidence="4" key="1">
    <citation type="submission" date="2023-07" db="EMBL/GenBank/DDBJ databases">
        <title>30 novel species of actinomycetes from the DSMZ collection.</title>
        <authorList>
            <person name="Nouioui I."/>
        </authorList>
    </citation>
    <scope>NUCLEOTIDE SEQUENCE [LARGE SCALE GENOMIC DNA]</scope>
    <source>
        <strain evidence="4">DSM 40932</strain>
    </source>
</reference>
<dbReference type="InterPro" id="IPR012349">
    <property type="entry name" value="Split_barrel_FMN-bd"/>
</dbReference>
<dbReference type="InterPro" id="IPR002563">
    <property type="entry name" value="Flavin_Rdtase-like_dom"/>
</dbReference>
<evidence type="ECO:0000313" key="4">
    <source>
        <dbReference type="Proteomes" id="UP001180556"/>
    </source>
</evidence>
<organism evidence="3 4">
    <name type="scientific">Streptomyces stephensoniae</name>
    <dbReference type="NCBI Taxonomy" id="3375367"/>
    <lineage>
        <taxon>Bacteria</taxon>
        <taxon>Bacillati</taxon>
        <taxon>Actinomycetota</taxon>
        <taxon>Actinomycetes</taxon>
        <taxon>Kitasatosporales</taxon>
        <taxon>Streptomycetaceae</taxon>
        <taxon>Streptomyces</taxon>
    </lineage>
</organism>
<dbReference type="Gene3D" id="2.30.110.10">
    <property type="entry name" value="Electron Transport, Fmn-binding Protein, Chain A"/>
    <property type="match status" value="1"/>
</dbReference>
<comment type="caution">
    <text evidence="3">The sequence shown here is derived from an EMBL/GenBank/DDBJ whole genome shotgun (WGS) entry which is preliminary data.</text>
</comment>
<evidence type="ECO:0000259" key="2">
    <source>
        <dbReference type="SMART" id="SM00903"/>
    </source>
</evidence>
<dbReference type="RefSeq" id="WP_311603389.1">
    <property type="nucleotide sequence ID" value="NZ_JAVRFG010000031.1"/>
</dbReference>
<dbReference type="InterPro" id="IPR029058">
    <property type="entry name" value="AB_hydrolase_fold"/>
</dbReference>
<keyword evidence="4" id="KW-1185">Reference proteome</keyword>
<evidence type="ECO:0000313" key="3">
    <source>
        <dbReference type="EMBL" id="MDT0493299.1"/>
    </source>
</evidence>
<protein>
    <submittedName>
        <fullName evidence="3">Flavin reductase</fullName>
    </submittedName>
</protein>
<name>A0ABU2W7N2_9ACTN</name>
<proteinExistence type="predicted"/>
<feature type="domain" description="Flavin reductase like" evidence="2">
    <location>
        <begin position="233"/>
        <end position="376"/>
    </location>
</feature>
<dbReference type="PANTHER" id="PTHR30466:SF1">
    <property type="entry name" value="FMN REDUCTASE (NADH) RUTF"/>
    <property type="match status" value="1"/>
</dbReference>
<dbReference type="Pfam" id="PF01613">
    <property type="entry name" value="Flavin_Reduct"/>
    <property type="match status" value="1"/>
</dbReference>
<dbReference type="InterPro" id="IPR050268">
    <property type="entry name" value="NADH-dep_flavin_reductase"/>
</dbReference>
<dbReference type="EMBL" id="JAVRFG010000031">
    <property type="protein sequence ID" value="MDT0493299.1"/>
    <property type="molecule type" value="Genomic_DNA"/>
</dbReference>
<accession>A0ABU2W7N2</accession>
<keyword evidence="1" id="KW-0560">Oxidoreductase</keyword>
<dbReference type="SMART" id="SM00903">
    <property type="entry name" value="Flavin_Reduct"/>
    <property type="match status" value="1"/>
</dbReference>
<gene>
    <name evidence="3" type="ORF">RM717_22615</name>
</gene>
<dbReference type="PANTHER" id="PTHR30466">
    <property type="entry name" value="FLAVIN REDUCTASE"/>
    <property type="match status" value="1"/>
</dbReference>
<sequence>MKPQRTEDVEPPAGKLLWIPCRDEPVPHMCRRVLDALGTGTEILTLIPAGHRDEPHMIPGEDIDGLAARAACRLGEAGYAIFDCNPGGATGYALARALVAAGHRSPRHLFVSAGPSTDCRCPGTDRAVDVTDRCKPHGSYRPYGSPAGPSRLRCPVTVIAGHEESAVCERCTDELWAERAAAPVTYLRTDTADQGLGEPHARRIAGRIRTVSAEGPALPSAPSVTRESFREAMARVAAPVSVVTTLCREDGKPRAFTASAMCSLSEDPPLLLVCINRASRAHDVFTTADRFLVNVLTHEQAHVAKAFARYERAEAEAELARREGGLPGLSGVAARFLCTRENVLPGGDHSILVGRLESITLLDETPLIHYRRNWHRPLAVPTMPPVTTGPN</sequence>